<evidence type="ECO:0000256" key="1">
    <source>
        <dbReference type="SAM" id="MobiDB-lite"/>
    </source>
</evidence>
<gene>
    <name evidence="2" type="ORF">PVAG01_07692</name>
</gene>
<reference evidence="2 3" key="1">
    <citation type="submission" date="2024-06" db="EMBL/GenBank/DDBJ databases">
        <title>Complete genome of Phlyctema vagabunda strain 19-DSS-EL-015.</title>
        <authorList>
            <person name="Fiorenzani C."/>
        </authorList>
    </citation>
    <scope>NUCLEOTIDE SEQUENCE [LARGE SCALE GENOMIC DNA]</scope>
    <source>
        <strain evidence="2 3">19-DSS-EL-015</strain>
    </source>
</reference>
<proteinExistence type="predicted"/>
<feature type="compositionally biased region" description="Acidic residues" evidence="1">
    <location>
        <begin position="372"/>
        <end position="383"/>
    </location>
</feature>
<keyword evidence="3" id="KW-1185">Reference proteome</keyword>
<accession>A0ABR4PD73</accession>
<feature type="compositionally biased region" description="Low complexity" evidence="1">
    <location>
        <begin position="92"/>
        <end position="107"/>
    </location>
</feature>
<feature type="compositionally biased region" description="Pro residues" evidence="1">
    <location>
        <begin position="292"/>
        <end position="310"/>
    </location>
</feature>
<protein>
    <submittedName>
        <fullName evidence="2">Uncharacterized protein</fullName>
    </submittedName>
</protein>
<dbReference type="Proteomes" id="UP001629113">
    <property type="component" value="Unassembled WGS sequence"/>
</dbReference>
<comment type="caution">
    <text evidence="2">The sequence shown here is derived from an EMBL/GenBank/DDBJ whole genome shotgun (WGS) entry which is preliminary data.</text>
</comment>
<name>A0ABR4PD73_9HELO</name>
<feature type="region of interest" description="Disordered" evidence="1">
    <location>
        <begin position="291"/>
        <end position="313"/>
    </location>
</feature>
<organism evidence="2 3">
    <name type="scientific">Phlyctema vagabunda</name>
    <dbReference type="NCBI Taxonomy" id="108571"/>
    <lineage>
        <taxon>Eukaryota</taxon>
        <taxon>Fungi</taxon>
        <taxon>Dikarya</taxon>
        <taxon>Ascomycota</taxon>
        <taxon>Pezizomycotina</taxon>
        <taxon>Leotiomycetes</taxon>
        <taxon>Helotiales</taxon>
        <taxon>Dermateaceae</taxon>
        <taxon>Phlyctema</taxon>
    </lineage>
</organism>
<sequence length="396" mass="43317">MDPDKTRSWDVDTFLGNDGDRPGYQVLQYAASLIIIQKHAQVRELSPDEKVQLQRLKKGTGWFLDMLRTADIASVMAFSLCDMKPNTVDGLPEPSKASSSTDSESATLCGASVTEVSASTKEEQEPKAEAGPPSAPSFLPPAKTYEMWRISEGGRIVKANNKNIRIFGISLPFKVASSEIVDGTLSTKTPLSDEEITQILADKDTKLSGGDPPRTLDMLSQVSEAAHSIISQLVNDRSKNDRYNWTLKDVSGVPESKRPGWWARRRGERPTNRISHATWIVILEGVEKWRPRPPGWRPAAGPPGPPPPRGPTIVYVDPKPNKQKVKSGTKLKLTQQETENVINDFLASISTLYDDVPIEERATALQSVEIPSGDEYDSDDDSDGSSSTSSGSVADD</sequence>
<feature type="compositionally biased region" description="Low complexity" evidence="1">
    <location>
        <begin position="384"/>
        <end position="396"/>
    </location>
</feature>
<evidence type="ECO:0000313" key="3">
    <source>
        <dbReference type="Proteomes" id="UP001629113"/>
    </source>
</evidence>
<dbReference type="EMBL" id="JBFCZG010000006">
    <property type="protein sequence ID" value="KAL3421247.1"/>
    <property type="molecule type" value="Genomic_DNA"/>
</dbReference>
<evidence type="ECO:0000313" key="2">
    <source>
        <dbReference type="EMBL" id="KAL3421247.1"/>
    </source>
</evidence>
<feature type="region of interest" description="Disordered" evidence="1">
    <location>
        <begin position="91"/>
        <end position="140"/>
    </location>
</feature>
<feature type="region of interest" description="Disordered" evidence="1">
    <location>
        <begin position="365"/>
        <end position="396"/>
    </location>
</feature>